<evidence type="ECO:0000256" key="1">
    <source>
        <dbReference type="ARBA" id="ARBA00022450"/>
    </source>
</evidence>
<protein>
    <submittedName>
        <fullName evidence="11">Type I Modular PKS</fullName>
    </submittedName>
</protein>
<dbReference type="InterPro" id="IPR020806">
    <property type="entry name" value="PKS_PP-bd"/>
</dbReference>
<evidence type="ECO:0000256" key="2">
    <source>
        <dbReference type="ARBA" id="ARBA00022553"/>
    </source>
</evidence>
<keyword evidence="12" id="KW-1185">Reference proteome</keyword>
<dbReference type="CDD" id="cd00833">
    <property type="entry name" value="PKS"/>
    <property type="match status" value="1"/>
</dbReference>
<evidence type="ECO:0000256" key="5">
    <source>
        <dbReference type="ARBA" id="ARBA00023268"/>
    </source>
</evidence>
<dbReference type="SMART" id="SM00827">
    <property type="entry name" value="PKS_AT"/>
    <property type="match status" value="1"/>
</dbReference>
<dbReference type="PANTHER" id="PTHR43775:SF29">
    <property type="entry name" value="ASPERFURANONE POLYKETIDE SYNTHASE AFOG-RELATED"/>
    <property type="match status" value="1"/>
</dbReference>
<dbReference type="PANTHER" id="PTHR43775">
    <property type="entry name" value="FATTY ACID SYNTHASE"/>
    <property type="match status" value="1"/>
</dbReference>
<comment type="caution">
    <text evidence="11">The sequence shown here is derived from an EMBL/GenBank/DDBJ whole genome shotgun (WGS) entry which is preliminary data.</text>
</comment>
<dbReference type="SMART" id="SM00829">
    <property type="entry name" value="PKS_ER"/>
    <property type="match status" value="1"/>
</dbReference>
<dbReference type="SUPFAM" id="SSF55048">
    <property type="entry name" value="Probable ACP-binding domain of malonyl-CoA ACP transacylase"/>
    <property type="match status" value="1"/>
</dbReference>
<dbReference type="InterPro" id="IPR001227">
    <property type="entry name" value="Ac_transferase_dom_sf"/>
</dbReference>
<dbReference type="InterPro" id="IPR011032">
    <property type="entry name" value="GroES-like_sf"/>
</dbReference>
<feature type="domain" description="Carrier" evidence="8">
    <location>
        <begin position="2319"/>
        <end position="2397"/>
    </location>
</feature>
<dbReference type="InterPro" id="IPR057326">
    <property type="entry name" value="KR_dom"/>
</dbReference>
<dbReference type="InterPro" id="IPR014031">
    <property type="entry name" value="Ketoacyl_synth_C"/>
</dbReference>
<dbReference type="Pfam" id="PF13602">
    <property type="entry name" value="ADH_zinc_N_2"/>
    <property type="match status" value="1"/>
</dbReference>
<dbReference type="InterPro" id="IPR036291">
    <property type="entry name" value="NAD(P)-bd_dom_sf"/>
</dbReference>
<proteinExistence type="predicted"/>
<feature type="region of interest" description="N-terminal hotdog fold" evidence="6">
    <location>
        <begin position="961"/>
        <end position="1090"/>
    </location>
</feature>
<dbReference type="Gene3D" id="3.40.50.720">
    <property type="entry name" value="NAD(P)-binding Rossmann-like Domain"/>
    <property type="match status" value="2"/>
</dbReference>
<dbReference type="InterPro" id="IPR020843">
    <property type="entry name" value="ER"/>
</dbReference>
<dbReference type="InterPro" id="IPR018201">
    <property type="entry name" value="Ketoacyl_synth_AS"/>
</dbReference>
<dbReference type="InterPro" id="IPR050091">
    <property type="entry name" value="PKS_NRPS_Biosynth_Enz"/>
</dbReference>
<evidence type="ECO:0000256" key="3">
    <source>
        <dbReference type="ARBA" id="ARBA00022679"/>
    </source>
</evidence>
<evidence type="ECO:0000256" key="7">
    <source>
        <dbReference type="SAM" id="MobiDB-lite"/>
    </source>
</evidence>
<dbReference type="SUPFAM" id="SSF52151">
    <property type="entry name" value="FabD/lysophospholipase-like"/>
    <property type="match status" value="1"/>
</dbReference>
<dbReference type="InterPro" id="IPR014043">
    <property type="entry name" value="Acyl_transferase_dom"/>
</dbReference>
<dbReference type="SUPFAM" id="SSF51735">
    <property type="entry name" value="NAD(P)-binding Rossmann-fold domains"/>
    <property type="match status" value="2"/>
</dbReference>
<feature type="domain" description="PKS/mFAS DH" evidence="10">
    <location>
        <begin position="961"/>
        <end position="1267"/>
    </location>
</feature>
<evidence type="ECO:0000259" key="9">
    <source>
        <dbReference type="PROSITE" id="PS52004"/>
    </source>
</evidence>
<reference evidence="11 12" key="1">
    <citation type="submission" date="2024-02" db="EMBL/GenBank/DDBJ databases">
        <title>De novo assembly and annotation of 12 fungi associated with fruit tree decline syndrome in Ontario, Canada.</title>
        <authorList>
            <person name="Sulman M."/>
            <person name="Ellouze W."/>
            <person name="Ilyukhin E."/>
        </authorList>
    </citation>
    <scope>NUCLEOTIDE SEQUENCE [LARGE SCALE GENOMIC DNA]</scope>
    <source>
        <strain evidence="11 12">M169</strain>
    </source>
</reference>
<evidence type="ECO:0000313" key="12">
    <source>
        <dbReference type="Proteomes" id="UP001430848"/>
    </source>
</evidence>
<dbReference type="Pfam" id="PF21089">
    <property type="entry name" value="PKS_DH_N"/>
    <property type="match status" value="1"/>
</dbReference>
<keyword evidence="3" id="KW-0808">Transferase</keyword>
<keyword evidence="2" id="KW-0597">Phosphoprotein</keyword>
<dbReference type="Gene3D" id="3.90.180.10">
    <property type="entry name" value="Medium-chain alcohol dehydrogenases, catalytic domain"/>
    <property type="match status" value="1"/>
</dbReference>
<keyword evidence="4" id="KW-0560">Oxidoreductase</keyword>
<dbReference type="Pfam" id="PF00109">
    <property type="entry name" value="ketoacyl-synt"/>
    <property type="match status" value="1"/>
</dbReference>
<dbReference type="SMART" id="SM00826">
    <property type="entry name" value="PKS_DH"/>
    <property type="match status" value="1"/>
</dbReference>
<dbReference type="Pfam" id="PF08240">
    <property type="entry name" value="ADH_N"/>
    <property type="match status" value="1"/>
</dbReference>
<feature type="active site" description="Proton donor; for dehydratase activity" evidence="6">
    <location>
        <position position="1176"/>
    </location>
</feature>
<dbReference type="SUPFAM" id="SSF47336">
    <property type="entry name" value="ACP-like"/>
    <property type="match status" value="1"/>
</dbReference>
<dbReference type="SMART" id="SM00823">
    <property type="entry name" value="PKS_PP"/>
    <property type="match status" value="1"/>
</dbReference>
<dbReference type="InterPro" id="IPR049900">
    <property type="entry name" value="PKS_mFAS_DH"/>
</dbReference>
<dbReference type="InterPro" id="IPR036736">
    <property type="entry name" value="ACP-like_sf"/>
</dbReference>
<dbReference type="InterPro" id="IPR016039">
    <property type="entry name" value="Thiolase-like"/>
</dbReference>
<dbReference type="InterPro" id="IPR016036">
    <property type="entry name" value="Malonyl_transacylase_ACP-bd"/>
</dbReference>
<keyword evidence="5" id="KW-0511">Multifunctional enzyme</keyword>
<accession>A0ABR1P423</accession>
<dbReference type="Gene3D" id="3.10.129.110">
    <property type="entry name" value="Polyketide synthase dehydratase"/>
    <property type="match status" value="1"/>
</dbReference>
<feature type="domain" description="Ketosynthase family 3 (KS3)" evidence="9">
    <location>
        <begin position="17"/>
        <end position="425"/>
    </location>
</feature>
<dbReference type="SMART" id="SM00825">
    <property type="entry name" value="PKS_KS"/>
    <property type="match status" value="1"/>
</dbReference>
<dbReference type="InterPro" id="IPR049552">
    <property type="entry name" value="PKS_DH_N"/>
</dbReference>
<dbReference type="InterPro" id="IPR020841">
    <property type="entry name" value="PKS_Beta-ketoAc_synthase_dom"/>
</dbReference>
<dbReference type="SUPFAM" id="SSF53901">
    <property type="entry name" value="Thiolase-like"/>
    <property type="match status" value="1"/>
</dbReference>
<dbReference type="Gene3D" id="1.10.1200.10">
    <property type="entry name" value="ACP-like"/>
    <property type="match status" value="1"/>
</dbReference>
<dbReference type="PROSITE" id="PS52004">
    <property type="entry name" value="KS3_2"/>
    <property type="match status" value="1"/>
</dbReference>
<dbReference type="SUPFAM" id="SSF50129">
    <property type="entry name" value="GroES-like"/>
    <property type="match status" value="1"/>
</dbReference>
<evidence type="ECO:0000256" key="6">
    <source>
        <dbReference type="PROSITE-ProRule" id="PRU01363"/>
    </source>
</evidence>
<dbReference type="PROSITE" id="PS50075">
    <property type="entry name" value="CARRIER"/>
    <property type="match status" value="1"/>
</dbReference>
<feature type="region of interest" description="Disordered" evidence="7">
    <location>
        <begin position="440"/>
        <end position="466"/>
    </location>
</feature>
<dbReference type="Pfam" id="PF08659">
    <property type="entry name" value="KR"/>
    <property type="match status" value="1"/>
</dbReference>
<dbReference type="Pfam" id="PF02801">
    <property type="entry name" value="Ketoacyl-synt_C"/>
    <property type="match status" value="1"/>
</dbReference>
<name>A0ABR1P423_DIAER</name>
<dbReference type="SMART" id="SM00822">
    <property type="entry name" value="PKS_KR"/>
    <property type="match status" value="1"/>
</dbReference>
<dbReference type="InterPro" id="IPR020807">
    <property type="entry name" value="PKS_DH"/>
</dbReference>
<evidence type="ECO:0000313" key="11">
    <source>
        <dbReference type="EMBL" id="KAK7725810.1"/>
    </source>
</evidence>
<dbReference type="InterPro" id="IPR049551">
    <property type="entry name" value="PKS_DH_C"/>
</dbReference>
<dbReference type="PROSITE" id="PS52019">
    <property type="entry name" value="PKS_MFAS_DH"/>
    <property type="match status" value="1"/>
</dbReference>
<dbReference type="InterPro" id="IPR042104">
    <property type="entry name" value="PKS_dehydratase_sf"/>
</dbReference>
<dbReference type="CDD" id="cd05195">
    <property type="entry name" value="enoyl_red"/>
    <property type="match status" value="1"/>
</dbReference>
<dbReference type="EMBL" id="JAKNSF020000047">
    <property type="protein sequence ID" value="KAK7725810.1"/>
    <property type="molecule type" value="Genomic_DNA"/>
</dbReference>
<dbReference type="InterPro" id="IPR014030">
    <property type="entry name" value="Ketoacyl_synth_N"/>
</dbReference>
<dbReference type="Proteomes" id="UP001430848">
    <property type="component" value="Unassembled WGS sequence"/>
</dbReference>
<dbReference type="Gene3D" id="3.40.47.10">
    <property type="match status" value="1"/>
</dbReference>
<dbReference type="InterPro" id="IPR013154">
    <property type="entry name" value="ADH-like_N"/>
</dbReference>
<sequence>MEPSREQIEAILAQDGIEPMAIVGMAVRYPGEASTLSGFWDMISHSRTAHSDVPADRWNSDAWYHPNADRKGTTNVKRGCFLEEDVSLFDAPFFSMTAEEASGMDPMQRIMLEVAYEGLENGDYGDLANADIYDAAPYQATGKGKAMLANRISWFFDLRGSSFTVDTACSSSLYALHLACQSLRLKESKMAIVGGTNLLLTPDMMHSLTAQRFLSPDGVSHAFDSRANGYGRGEGFGSIIIKPLSAALADGDTIRAVIRGSGLNQDGHTPGITMPSAAAQADLIRSTYREAGLPLNETDFFQAHGTGTALGDPIELSAIGATFGRARGPDQSPLYVSSVKTNIGHTEGASGLAGVIATVLSLENGQIPANADWEALNPKLRLDDWRVALPIQSPVAMRWPFMGLRRASVNSFGYGGANAHVILDDAYHYLSSRGLTGNHQTETALSLDPGSDSGIGSHVSSEIDDEDEDDSQKQLLFVFSSSDQAGHKRFANVYNKYVQQLLNASKTLEPSAIQDRLTGIAHTLSTHRSTLGYRTYTTAATLDDLQEKLEKGLPRFGRAAKEGSAVWVFTGQGAHWPTMGLELLSHPVFRDSIHKTQEFLDKSSCDWKVLEELERLDSKRLDLPAFSQPMCTAVQIALVDMLFYCGVKPKAVVGHSSGEIAAAYASGAISHGDAVTIAYQRGIFSAEVKNRLNGIEGAMMAAGVGADEAQKYIDRLDDGAIAVVACHNSPSSVTISGDKTAIVKLQDMIKEDRHFARQLRIQTAYHSPHMQLVASDYERSMASVQPLAKSAKTIPMFSSVTSKLIEPSELTAAYWVSNMTQPVLFAQASKALLSHVPVSRGSSRKAKVEYNAVVEVGPHEALKGPVNQILSDFNSQLASTITYTSILRRGQDAQATALECAGTLWSLGFAVDISKINNIEADDHAAKTLVDLPPYPWNHEHGFWHESHISKNRRFQKYPRTDLLGAPVADFNPLAPRWRNILRVSENPWLLHHKIQGSVLFPAAGMMCMAIEAAKQLTVDTTPKGFELTNVSFERGLVIPESEQGSVETTIHLSPLDDGSRFEFELYSCSSAGNWIKHASGTIRVVHSPQSQGDWDEHKSQYAEITSLATQTSTRAFYNGLDAVGMVYGATFRNMTSAHVHAQTRSAHGTITVPDTAAVMPAGFEFPHVVHPATLDAVFHLLFVGDTGGRPMAEASVPVSLGYMYIAAGSAALSTAGHELRGYTQCRPKSQKETVGTLVMAPSGEFDEGLLVMRDFVAKEISSSAAPAEPLASMADAKAPKRTGQLSWAEDVDLWTSESMRVAVASSKDEEQISTWLQRLCHKEPLLNVLVLDDGNAPQSLASILCRYAPRDDRRFCFSKCTIVRSQGDVLSDSVQGEIEKGGYKLAILGEGFNEAVASGDRLTPSSFDLVLAPSQAPATESNTQAYVNKLKSLIVPGGRLVLSGDSAVGSSVSTDNLLTETGLDIVLAGAQATIGRVPEPTNHEATPSEIILLEPSVVTAELSALKESLVKLFEARGLATRTITLEDADSAAGKWVISLVEAERPFVIQWSSSDLENMKTLVSSAEYVLWTTRGGQLLGDSPTNLAWSATTGLLRTLRVEMAKLRIPHLDLSPGLDLASARAAGVIYDCFAASSPAKAHQTEMEYAEKGGDVLIPRFSSNDSFDREIDRHASRDRTFMGLLGSQEGRRLKLQAGKAGTSAALLWTDDGDESGAASDLADDEVEVETHFVGLGHEDIDVVRGSSLATVVGGQASGVVTRVGAKVTRLQPGQKVVVVRPEAARMYMRLSQDLVHPVPDTVSLAAAASLPRAYIAAYYGLNTVARLQPGQSVLIYGANSIIGQAAVQLARHLGAEVFAVVDSPSHEEVHGVSPSRLFDSSDASFSGAAQRATNGAGVDLVLQALPGHVSQQAWACVASFGHFIEYGKTSHYMTYLQTASAAGATNTVFATVDMEAVESARPQIFSDIFATVQGLLTAGTVSVLSPPSVFPAGEIDKAMAELENKTKTGAVVLDIKADSPVPVTFPLPSPLSLDPTATYILSGGLGGIGPSVAERMIQNGARHLVFLSRSGPKSPEAQEHLRRLQGLGCKADALACDVGDIEALRGAMDIFRQRGWNIRGVVQCAMVLRDSTFENMTYQNWSESVQPKIHGSWNLHEVLPRDMDFFIMLSSVSGLIGNPGQGNYTAGNTYQDGLALYRRSQGLPGTALAVGAVMDVGAFADNSYFENFLEKFEHLASLTVKIEEVMIIVETLMKGRTADGSPVPPLLAMGFTEKLKREGEITSLWPQDRKFDHRIEVREDDGAGGAEKVKVGQLLAEAADLQAAGQIVEGALKANLAKAMTSSAEDIDGDKPLHVYGVDSLKAVEVRNWLFRELKCDVSVFDILSPIPLTELSVKIASQSKYLKPGVAEA</sequence>
<keyword evidence="1" id="KW-0596">Phosphopantetheine</keyword>
<dbReference type="PROSITE" id="PS00606">
    <property type="entry name" value="KS3_1"/>
    <property type="match status" value="1"/>
</dbReference>
<organism evidence="11 12">
    <name type="scientific">Diaporthe eres</name>
    <name type="common">Phomopsis oblonga</name>
    <dbReference type="NCBI Taxonomy" id="83184"/>
    <lineage>
        <taxon>Eukaryota</taxon>
        <taxon>Fungi</taxon>
        <taxon>Dikarya</taxon>
        <taxon>Ascomycota</taxon>
        <taxon>Pezizomycotina</taxon>
        <taxon>Sordariomycetes</taxon>
        <taxon>Sordariomycetidae</taxon>
        <taxon>Diaporthales</taxon>
        <taxon>Diaporthaceae</taxon>
        <taxon>Diaporthe</taxon>
        <taxon>Diaporthe eres species complex</taxon>
    </lineage>
</organism>
<evidence type="ECO:0000259" key="8">
    <source>
        <dbReference type="PROSITE" id="PS50075"/>
    </source>
</evidence>
<dbReference type="InterPro" id="IPR009081">
    <property type="entry name" value="PP-bd_ACP"/>
</dbReference>
<evidence type="ECO:0000259" key="10">
    <source>
        <dbReference type="PROSITE" id="PS52019"/>
    </source>
</evidence>
<dbReference type="Pfam" id="PF14765">
    <property type="entry name" value="PS-DH"/>
    <property type="match status" value="1"/>
</dbReference>
<dbReference type="InterPro" id="IPR016035">
    <property type="entry name" value="Acyl_Trfase/lysoPLipase"/>
</dbReference>
<dbReference type="Gene3D" id="3.40.366.10">
    <property type="entry name" value="Malonyl-Coenzyme A Acyl Carrier Protein, domain 2"/>
    <property type="match status" value="1"/>
</dbReference>
<dbReference type="Pfam" id="PF00698">
    <property type="entry name" value="Acyl_transf_1"/>
    <property type="match status" value="1"/>
</dbReference>
<feature type="region of interest" description="C-terminal hotdog fold" evidence="6">
    <location>
        <begin position="1109"/>
        <end position="1267"/>
    </location>
</feature>
<feature type="active site" description="Proton acceptor; for dehydratase activity" evidence="6">
    <location>
        <position position="993"/>
    </location>
</feature>
<gene>
    <name evidence="11" type="ORF">SLS63_007965</name>
</gene>
<dbReference type="InterPro" id="IPR013968">
    <property type="entry name" value="PKS_KR"/>
</dbReference>
<evidence type="ECO:0000256" key="4">
    <source>
        <dbReference type="ARBA" id="ARBA00023002"/>
    </source>
</evidence>